<sequence length="212" mass="23716">MFNFTTPTALQLSVAPETEWHSFTFSRGPNVEGDGHCWVVEADTRKGTVLYRFIKYPSNSVRITDFSISVESYFRFNPSSPAGSNNATVLSLREGSQFYEVDRELTDNVRSKPHETAFASKAVEVGSNPPAEKSADFVFCASDSVPGLMILEGDEANEVCVGRLVLDLKRHDVSMWPFKLTLAPHLNEATVRNIVRHTTFLFISGRLYKNQS</sequence>
<evidence type="ECO:0000313" key="1">
    <source>
        <dbReference type="EMBL" id="TFK26828.1"/>
    </source>
</evidence>
<dbReference type="AlphaFoldDB" id="A0A5C3L2A4"/>
<dbReference type="EMBL" id="ML210170">
    <property type="protein sequence ID" value="TFK26828.1"/>
    <property type="molecule type" value="Genomic_DNA"/>
</dbReference>
<organism evidence="1 2">
    <name type="scientific">Coprinopsis marcescibilis</name>
    <name type="common">Agaric fungus</name>
    <name type="synonym">Psathyrella marcescibilis</name>
    <dbReference type="NCBI Taxonomy" id="230819"/>
    <lineage>
        <taxon>Eukaryota</taxon>
        <taxon>Fungi</taxon>
        <taxon>Dikarya</taxon>
        <taxon>Basidiomycota</taxon>
        <taxon>Agaricomycotina</taxon>
        <taxon>Agaricomycetes</taxon>
        <taxon>Agaricomycetidae</taxon>
        <taxon>Agaricales</taxon>
        <taxon>Agaricineae</taxon>
        <taxon>Psathyrellaceae</taxon>
        <taxon>Coprinopsis</taxon>
    </lineage>
</organism>
<reference evidence="1 2" key="1">
    <citation type="journal article" date="2019" name="Nat. Ecol. Evol.">
        <title>Megaphylogeny resolves global patterns of mushroom evolution.</title>
        <authorList>
            <person name="Varga T."/>
            <person name="Krizsan K."/>
            <person name="Foldi C."/>
            <person name="Dima B."/>
            <person name="Sanchez-Garcia M."/>
            <person name="Sanchez-Ramirez S."/>
            <person name="Szollosi G.J."/>
            <person name="Szarkandi J.G."/>
            <person name="Papp V."/>
            <person name="Albert L."/>
            <person name="Andreopoulos W."/>
            <person name="Angelini C."/>
            <person name="Antonin V."/>
            <person name="Barry K.W."/>
            <person name="Bougher N.L."/>
            <person name="Buchanan P."/>
            <person name="Buyck B."/>
            <person name="Bense V."/>
            <person name="Catcheside P."/>
            <person name="Chovatia M."/>
            <person name="Cooper J."/>
            <person name="Damon W."/>
            <person name="Desjardin D."/>
            <person name="Finy P."/>
            <person name="Geml J."/>
            <person name="Haridas S."/>
            <person name="Hughes K."/>
            <person name="Justo A."/>
            <person name="Karasinski D."/>
            <person name="Kautmanova I."/>
            <person name="Kiss B."/>
            <person name="Kocsube S."/>
            <person name="Kotiranta H."/>
            <person name="LaButti K.M."/>
            <person name="Lechner B.E."/>
            <person name="Liimatainen K."/>
            <person name="Lipzen A."/>
            <person name="Lukacs Z."/>
            <person name="Mihaltcheva S."/>
            <person name="Morgado L.N."/>
            <person name="Niskanen T."/>
            <person name="Noordeloos M.E."/>
            <person name="Ohm R.A."/>
            <person name="Ortiz-Santana B."/>
            <person name="Ovrebo C."/>
            <person name="Racz N."/>
            <person name="Riley R."/>
            <person name="Savchenko A."/>
            <person name="Shiryaev A."/>
            <person name="Soop K."/>
            <person name="Spirin V."/>
            <person name="Szebenyi C."/>
            <person name="Tomsovsky M."/>
            <person name="Tulloss R.E."/>
            <person name="Uehling J."/>
            <person name="Grigoriev I.V."/>
            <person name="Vagvolgyi C."/>
            <person name="Papp T."/>
            <person name="Martin F.M."/>
            <person name="Miettinen O."/>
            <person name="Hibbett D.S."/>
            <person name="Nagy L.G."/>
        </authorList>
    </citation>
    <scope>NUCLEOTIDE SEQUENCE [LARGE SCALE GENOMIC DNA]</scope>
    <source>
        <strain evidence="1 2">CBS 121175</strain>
    </source>
</reference>
<proteinExistence type="predicted"/>
<gene>
    <name evidence="1" type="ORF">FA15DRAFT_654020</name>
</gene>
<name>A0A5C3L2A4_COPMA</name>
<accession>A0A5C3L2A4</accession>
<protein>
    <submittedName>
        <fullName evidence="1">Uncharacterized protein</fullName>
    </submittedName>
</protein>
<dbReference type="Proteomes" id="UP000307440">
    <property type="component" value="Unassembled WGS sequence"/>
</dbReference>
<evidence type="ECO:0000313" key="2">
    <source>
        <dbReference type="Proteomes" id="UP000307440"/>
    </source>
</evidence>
<keyword evidence="2" id="KW-1185">Reference proteome</keyword>